<organism evidence="1 2">
    <name type="scientific">Albula glossodonta</name>
    <name type="common">roundjaw bonefish</name>
    <dbReference type="NCBI Taxonomy" id="121402"/>
    <lineage>
        <taxon>Eukaryota</taxon>
        <taxon>Metazoa</taxon>
        <taxon>Chordata</taxon>
        <taxon>Craniata</taxon>
        <taxon>Vertebrata</taxon>
        <taxon>Euteleostomi</taxon>
        <taxon>Actinopterygii</taxon>
        <taxon>Neopterygii</taxon>
        <taxon>Teleostei</taxon>
        <taxon>Albuliformes</taxon>
        <taxon>Albulidae</taxon>
        <taxon>Albula</taxon>
    </lineage>
</organism>
<protein>
    <submittedName>
        <fullName evidence="1">Uncharacterized protein</fullName>
    </submittedName>
</protein>
<proteinExistence type="predicted"/>
<dbReference type="EMBL" id="JAFBMS010000008">
    <property type="protein sequence ID" value="KAG9350302.1"/>
    <property type="molecule type" value="Genomic_DNA"/>
</dbReference>
<gene>
    <name evidence="1" type="ORF">JZ751_026656</name>
</gene>
<dbReference type="AlphaFoldDB" id="A0A8T2PKS0"/>
<comment type="caution">
    <text evidence="1">The sequence shown here is derived from an EMBL/GenBank/DDBJ whole genome shotgun (WGS) entry which is preliminary data.</text>
</comment>
<name>A0A8T2PKS0_9TELE</name>
<reference evidence="1" key="1">
    <citation type="thesis" date="2021" institute="BYU ScholarsArchive" country="Provo, UT, USA">
        <title>Applications of and Algorithms for Genome Assembly and Genomic Analyses with an Emphasis on Marine Teleosts.</title>
        <authorList>
            <person name="Pickett B.D."/>
        </authorList>
    </citation>
    <scope>NUCLEOTIDE SEQUENCE</scope>
    <source>
        <strain evidence="1">HI-2016</strain>
    </source>
</reference>
<dbReference type="Proteomes" id="UP000824540">
    <property type="component" value="Unassembled WGS sequence"/>
</dbReference>
<evidence type="ECO:0000313" key="2">
    <source>
        <dbReference type="Proteomes" id="UP000824540"/>
    </source>
</evidence>
<keyword evidence="2" id="KW-1185">Reference proteome</keyword>
<accession>A0A8T2PKS0</accession>
<evidence type="ECO:0000313" key="1">
    <source>
        <dbReference type="EMBL" id="KAG9350302.1"/>
    </source>
</evidence>
<sequence length="80" mass="9017">MPSAAKLHAHQLTLRGDVMCIPVVIFGERGIDCGLPLLRRYTRLPGNEHHHRANRTRATAFRQGGVSYSEWGIFSQTCRT</sequence>